<evidence type="ECO:0000313" key="11">
    <source>
        <dbReference type="EMBL" id="BFO18619.1"/>
    </source>
</evidence>
<evidence type="ECO:0000256" key="9">
    <source>
        <dbReference type="ARBA" id="ARBA00049301"/>
    </source>
</evidence>
<evidence type="ECO:0000256" key="2">
    <source>
        <dbReference type="ARBA" id="ARBA00001946"/>
    </source>
</evidence>
<comment type="cofactor">
    <cofactor evidence="1">
        <name>Mn(2+)</name>
        <dbReference type="ChEBI" id="CHEBI:29035"/>
    </cofactor>
</comment>
<dbReference type="SUPFAM" id="SSF53659">
    <property type="entry name" value="Isocitrate/Isopropylmalate dehydrogenase-like"/>
    <property type="match status" value="1"/>
</dbReference>
<dbReference type="GO" id="GO:0000287">
    <property type="term" value="F:magnesium ion binding"/>
    <property type="evidence" value="ECO:0007669"/>
    <property type="project" value="InterPro"/>
</dbReference>
<dbReference type="NCBIfam" id="TIGR02089">
    <property type="entry name" value="TTC"/>
    <property type="match status" value="1"/>
</dbReference>
<evidence type="ECO:0000256" key="3">
    <source>
        <dbReference type="ARBA" id="ARBA00007769"/>
    </source>
</evidence>
<name>A0AAT9HMN8_9ACTN</name>
<keyword evidence="8" id="KW-0464">Manganese</keyword>
<keyword evidence="7" id="KW-0520">NAD</keyword>
<gene>
    <name evidence="11" type="ORF">SHKM778_50070</name>
</gene>
<comment type="cofactor">
    <cofactor evidence="2">
        <name>Mg(2+)</name>
        <dbReference type="ChEBI" id="CHEBI:18420"/>
    </cofactor>
</comment>
<protein>
    <recommendedName>
        <fullName evidence="4">D-malate dehydrogenase (decarboxylating)</fullName>
        <ecNumber evidence="4">1.1.1.83</ecNumber>
    </recommendedName>
</protein>
<dbReference type="GO" id="GO:0051287">
    <property type="term" value="F:NAD binding"/>
    <property type="evidence" value="ECO:0007669"/>
    <property type="project" value="InterPro"/>
</dbReference>
<evidence type="ECO:0000256" key="1">
    <source>
        <dbReference type="ARBA" id="ARBA00001936"/>
    </source>
</evidence>
<comment type="catalytic activity">
    <reaction evidence="9">
        <text>(R)-malate + NAD(+) = pyruvate + CO2 + NADH</text>
        <dbReference type="Rhea" id="RHEA:18365"/>
        <dbReference type="ChEBI" id="CHEBI:15361"/>
        <dbReference type="ChEBI" id="CHEBI:15588"/>
        <dbReference type="ChEBI" id="CHEBI:16526"/>
        <dbReference type="ChEBI" id="CHEBI:57540"/>
        <dbReference type="ChEBI" id="CHEBI:57945"/>
        <dbReference type="EC" id="1.1.1.83"/>
    </reaction>
</comment>
<dbReference type="PANTHER" id="PTHR43275:SF1">
    <property type="entry name" value="D-MALATE DEHYDROGENASE [DECARBOXYLATING]"/>
    <property type="match status" value="1"/>
</dbReference>
<keyword evidence="5" id="KW-0479">Metal-binding</keyword>
<organism evidence="11">
    <name type="scientific">Streptomyces haneummycinicus</name>
    <dbReference type="NCBI Taxonomy" id="3074435"/>
    <lineage>
        <taxon>Bacteria</taxon>
        <taxon>Bacillati</taxon>
        <taxon>Actinomycetota</taxon>
        <taxon>Actinomycetes</taxon>
        <taxon>Kitasatosporales</taxon>
        <taxon>Streptomycetaceae</taxon>
        <taxon>Streptomyces</taxon>
    </lineage>
</organism>
<reference evidence="11" key="2">
    <citation type="submission" date="2024-07" db="EMBL/GenBank/DDBJ databases">
        <title>Streptomyces haneummycinica sp. nov., a new antibiotic-producing actinobacterium isolated from marine sediment.</title>
        <authorList>
            <person name="Uemura M."/>
            <person name="Hamada M."/>
            <person name="Hirano S."/>
            <person name="Kobayashi K."/>
            <person name="Ohshiro T."/>
            <person name="Kobayashi T."/>
            <person name="Terahara T."/>
        </authorList>
    </citation>
    <scope>NUCLEOTIDE SEQUENCE</scope>
    <source>
        <strain evidence="11">KM77-8</strain>
    </source>
</reference>
<dbReference type="SMART" id="SM01329">
    <property type="entry name" value="Iso_dh"/>
    <property type="match status" value="1"/>
</dbReference>
<dbReference type="InterPro" id="IPR011829">
    <property type="entry name" value="TTC_DH"/>
</dbReference>
<dbReference type="PROSITE" id="PS00470">
    <property type="entry name" value="IDH_IMDH"/>
    <property type="match status" value="1"/>
</dbReference>
<dbReference type="InterPro" id="IPR024084">
    <property type="entry name" value="IsoPropMal-DH-like_dom"/>
</dbReference>
<dbReference type="InterPro" id="IPR019818">
    <property type="entry name" value="IsoCit/isopropylmalate_DH_CS"/>
</dbReference>
<dbReference type="InterPro" id="IPR050501">
    <property type="entry name" value="ICDH/IPMDH"/>
</dbReference>
<dbReference type="AlphaFoldDB" id="A0AAT9HMN8"/>
<evidence type="ECO:0000259" key="10">
    <source>
        <dbReference type="SMART" id="SM01329"/>
    </source>
</evidence>
<dbReference type="Pfam" id="PF00180">
    <property type="entry name" value="Iso_dh"/>
    <property type="match status" value="1"/>
</dbReference>
<keyword evidence="6" id="KW-0560">Oxidoreductase</keyword>
<evidence type="ECO:0000256" key="6">
    <source>
        <dbReference type="ARBA" id="ARBA00023002"/>
    </source>
</evidence>
<evidence type="ECO:0000256" key="8">
    <source>
        <dbReference type="ARBA" id="ARBA00023211"/>
    </source>
</evidence>
<reference evidence="11" key="1">
    <citation type="submission" date="2024-06" db="EMBL/GenBank/DDBJ databases">
        <authorList>
            <consortium name="consrtm"/>
            <person name="Uemura M."/>
            <person name="Terahara T."/>
        </authorList>
    </citation>
    <scope>NUCLEOTIDE SEQUENCE</scope>
    <source>
        <strain evidence="11">KM77-8</strain>
    </source>
</reference>
<accession>A0AAT9HMN8</accession>
<dbReference type="Gene3D" id="3.40.718.10">
    <property type="entry name" value="Isopropylmalate Dehydrogenase"/>
    <property type="match status" value="1"/>
</dbReference>
<evidence type="ECO:0000256" key="7">
    <source>
        <dbReference type="ARBA" id="ARBA00023027"/>
    </source>
</evidence>
<feature type="domain" description="Isopropylmalate dehydrogenase-like" evidence="10">
    <location>
        <begin position="6"/>
        <end position="352"/>
    </location>
</feature>
<evidence type="ECO:0000256" key="4">
    <source>
        <dbReference type="ARBA" id="ARBA00013126"/>
    </source>
</evidence>
<sequence>MPQRYRIAAVPGDGIGKEVVPEGLRCLRAAADAYGFALDVEEFGFASAEYWLRHGEMMPKNWREVLGGFDAIFFGAVGWPDVVPDHVSLWGSLLQLRRGFDQYVNLRPVRLLRGVRGPLRDHGPGDIDFYVVRENTEGEYSSIGGRIFEGTERETVLQETVMTRTGVDRVLRYAFELADSRPERHLTWATKSNGISISMPYWDERAAEMARRYPRVTADKDHIDILAAKFVLQPQRYDVVVASNLFGDILSDLGPACTGTIGVAPSANINPEREHPSLFEPVHGSAPDIAGRGIANPVGQIWSGAMMLEHLGETAAAAGVLAAVESVLERRPDVLTSDLGGTATTTALGAAIAGHITSGQHRKEG</sequence>
<dbReference type="EMBL" id="AP035768">
    <property type="protein sequence ID" value="BFO18619.1"/>
    <property type="molecule type" value="Genomic_DNA"/>
</dbReference>
<dbReference type="GO" id="GO:0046553">
    <property type="term" value="F:D-malate dehydrogenase (decarboxylating) (NAD+) activity"/>
    <property type="evidence" value="ECO:0007669"/>
    <property type="project" value="UniProtKB-EC"/>
</dbReference>
<dbReference type="EC" id="1.1.1.83" evidence="4"/>
<evidence type="ECO:0000256" key="5">
    <source>
        <dbReference type="ARBA" id="ARBA00022723"/>
    </source>
</evidence>
<proteinExistence type="inferred from homology"/>
<comment type="similarity">
    <text evidence="3">Belongs to the isocitrate and isopropylmalate dehydrogenases family.</text>
</comment>
<dbReference type="PANTHER" id="PTHR43275">
    <property type="entry name" value="D-MALATE DEHYDROGENASE [DECARBOXYLATING]"/>
    <property type="match status" value="1"/>
</dbReference>